<evidence type="ECO:0000256" key="1">
    <source>
        <dbReference type="ARBA" id="ARBA00001933"/>
    </source>
</evidence>
<dbReference type="GO" id="GO:0008838">
    <property type="term" value="F:diaminopropionate ammonia-lyase activity"/>
    <property type="evidence" value="ECO:0007669"/>
    <property type="project" value="UniProtKB-EC"/>
</dbReference>
<dbReference type="Proteomes" id="UP001214043">
    <property type="component" value="Chromosome"/>
</dbReference>
<evidence type="ECO:0000313" key="4">
    <source>
        <dbReference type="EMBL" id="WDI30876.1"/>
    </source>
</evidence>
<evidence type="ECO:0000259" key="3">
    <source>
        <dbReference type="Pfam" id="PF00291"/>
    </source>
</evidence>
<dbReference type="RefSeq" id="WP_274492698.1">
    <property type="nucleotide sequence ID" value="NZ_CP118166.1"/>
</dbReference>
<dbReference type="EC" id="4.3.1.15" evidence="4"/>
<dbReference type="Pfam" id="PF00291">
    <property type="entry name" value="PALP"/>
    <property type="match status" value="1"/>
</dbReference>
<name>A0AAE9ZHE7_9PROT</name>
<evidence type="ECO:0000256" key="2">
    <source>
        <dbReference type="ARBA" id="ARBA00022898"/>
    </source>
</evidence>
<organism evidence="4 5">
    <name type="scientific">Hyphococcus flavus</name>
    <dbReference type="NCBI Taxonomy" id="1866326"/>
    <lineage>
        <taxon>Bacteria</taxon>
        <taxon>Pseudomonadati</taxon>
        <taxon>Pseudomonadota</taxon>
        <taxon>Alphaproteobacteria</taxon>
        <taxon>Parvularculales</taxon>
        <taxon>Parvularculaceae</taxon>
        <taxon>Hyphococcus</taxon>
    </lineage>
</organism>
<feature type="domain" description="Tryptophan synthase beta chain-like PALP" evidence="3">
    <location>
        <begin position="40"/>
        <end position="362"/>
    </location>
</feature>
<dbReference type="Gene3D" id="3.40.50.1100">
    <property type="match status" value="2"/>
</dbReference>
<dbReference type="InterPro" id="IPR036052">
    <property type="entry name" value="TrpB-like_PALP_sf"/>
</dbReference>
<dbReference type="EMBL" id="CP118166">
    <property type="protein sequence ID" value="WDI30876.1"/>
    <property type="molecule type" value="Genomic_DNA"/>
</dbReference>
<dbReference type="AlphaFoldDB" id="A0AAE9ZHE7"/>
<dbReference type="KEGG" id="hfl:PUV54_13020"/>
<keyword evidence="2" id="KW-0663">Pyridoxal phosphate</keyword>
<dbReference type="SUPFAM" id="SSF53686">
    <property type="entry name" value="Tryptophan synthase beta subunit-like PLP-dependent enzymes"/>
    <property type="match status" value="1"/>
</dbReference>
<proteinExistence type="predicted"/>
<dbReference type="PANTHER" id="PTHR42937:SF1">
    <property type="entry name" value="DIAMINOPROPIONATE AMMONIA-LYASE"/>
    <property type="match status" value="1"/>
</dbReference>
<gene>
    <name evidence="4" type="ORF">PUV54_13020</name>
</gene>
<comment type="cofactor">
    <cofactor evidence="1">
        <name>pyridoxal 5'-phosphate</name>
        <dbReference type="ChEBI" id="CHEBI:597326"/>
    </cofactor>
</comment>
<dbReference type="NCBIfam" id="NF006058">
    <property type="entry name" value="PRK08206.1"/>
    <property type="match status" value="1"/>
</dbReference>
<evidence type="ECO:0000313" key="5">
    <source>
        <dbReference type="Proteomes" id="UP001214043"/>
    </source>
</evidence>
<reference evidence="4" key="1">
    <citation type="submission" date="2023-02" db="EMBL/GenBank/DDBJ databases">
        <title>Genome sequence of Hyphococcus flavus.</title>
        <authorList>
            <person name="Rong J.-C."/>
            <person name="Zhao Q."/>
            <person name="Yi M."/>
            <person name="Wu J.-Y."/>
        </authorList>
    </citation>
    <scope>NUCLEOTIDE SEQUENCE</scope>
    <source>
        <strain evidence="4">MCCC 1K03223</strain>
    </source>
</reference>
<protein>
    <submittedName>
        <fullName evidence="4">Diaminopropionate ammonia-lyase</fullName>
        <ecNumber evidence="4">4.3.1.15</ecNumber>
    </submittedName>
</protein>
<accession>A0AAE9ZHE7</accession>
<keyword evidence="5" id="KW-1185">Reference proteome</keyword>
<dbReference type="InterPro" id="IPR001926">
    <property type="entry name" value="TrpB-like_PALP"/>
</dbReference>
<sequence>MRFLKNTISHEYWQQHAPEKFRSMGSIKEVAACLRSCPVYAPSPILKSPRLAGALHIAELALKDETGRMGLGSFKALGGSYAIIRSLLQSAIALTDPASFEQLSVLGKNKTYCCASAGNHGLSVLAGANLVGARAVIFLADAVPEEFAERLRTKGAEVIREGKDYDASMRAARDACEANGWDLISDSSWPGYKDIPLLIMNGYAILTEEIAACCSKKGKWPTHVFLQAGVGGLAAGLANHIRLTWPEQPSIIVVEPEKAACILASVEANKLTTIHAPGTNMGRLDCAEPSMLAFEVLKSTADAFITITDQEADAAVSALAQDDLETTPSGAAGYAGLAAVTRAPELRKTLGLDHNARCLCIVSEGAI</sequence>
<keyword evidence="4" id="KW-0456">Lyase</keyword>
<dbReference type="PANTHER" id="PTHR42937">
    <property type="match status" value="1"/>
</dbReference>